<dbReference type="Pfam" id="PF13188">
    <property type="entry name" value="PAS_8"/>
    <property type="match status" value="1"/>
</dbReference>
<keyword evidence="5" id="KW-1185">Reference proteome</keyword>
<feature type="transmembrane region" description="Helical" evidence="1">
    <location>
        <begin position="70"/>
        <end position="92"/>
    </location>
</feature>
<feature type="transmembrane region" description="Helical" evidence="1">
    <location>
        <begin position="37"/>
        <end position="58"/>
    </location>
</feature>
<dbReference type="EMBL" id="MASR01000001">
    <property type="protein sequence ID" value="OFE12194.1"/>
    <property type="molecule type" value="Genomic_DNA"/>
</dbReference>
<organism evidence="4 5">
    <name type="scientific">Pseudohongiella acticola</name>
    <dbReference type="NCBI Taxonomy" id="1524254"/>
    <lineage>
        <taxon>Bacteria</taxon>
        <taxon>Pseudomonadati</taxon>
        <taxon>Pseudomonadota</taxon>
        <taxon>Gammaproteobacteria</taxon>
        <taxon>Pseudomonadales</taxon>
        <taxon>Pseudohongiellaceae</taxon>
        <taxon>Pseudohongiella</taxon>
    </lineage>
</organism>
<reference evidence="5" key="1">
    <citation type="submission" date="2016-07" db="EMBL/GenBank/DDBJ databases">
        <authorList>
            <person name="Florea S."/>
            <person name="Webb J.S."/>
            <person name="Jaromczyk J."/>
            <person name="Schardl C.L."/>
        </authorList>
    </citation>
    <scope>NUCLEOTIDE SEQUENCE [LARGE SCALE GENOMIC DNA]</scope>
    <source>
        <strain evidence="5">KCTC 42131</strain>
    </source>
</reference>
<comment type="caution">
    <text evidence="4">The sequence shown here is derived from an EMBL/GenBank/DDBJ whole genome shotgun (WGS) entry which is preliminary data.</text>
</comment>
<keyword evidence="1" id="KW-0812">Transmembrane</keyword>
<feature type="transmembrane region" description="Helical" evidence="1">
    <location>
        <begin position="99"/>
        <end position="118"/>
    </location>
</feature>
<evidence type="ECO:0008006" key="6">
    <source>
        <dbReference type="Google" id="ProtNLM"/>
    </source>
</evidence>
<evidence type="ECO:0000313" key="5">
    <source>
        <dbReference type="Proteomes" id="UP000175669"/>
    </source>
</evidence>
<feature type="domain" description="PAS" evidence="2">
    <location>
        <begin position="240"/>
        <end position="280"/>
    </location>
</feature>
<sequence length="362" mass="40056">MDFQFPPINYLYLVAGLMACALGTFSLNQAHTRSGKLWVAVMASFVIWTFGELIANVGTTQAWQLGFQRLVYVGVISATTTWFFFAISFAGFDRWLCGRLLLVFMVVPASSITLVMTLDQHQLLYTSAVLVERNGFVLLDLEYGIGFWLHLFSAHLFTLGGSLLLLNTSMKQPQVYRIQSLLIAVAALIPVVPNMMYVAGIELAGGFDPTSLFFVISAILVTIATHQYHFLSLTPVARDRVFDHINIAVVVANEQHQISDVNPAFVDMTGESLSRVGGQPVVDVLQKYFTGVDASVVDSGWQGRMTTLSGNRHYDVSIMPILGNSHKRMGYLILFNDVTQVQRALDEISRLAGDADSDRDDI</sequence>
<keyword evidence="1" id="KW-0472">Membrane</keyword>
<dbReference type="Gene3D" id="3.30.450.20">
    <property type="entry name" value="PAS domain"/>
    <property type="match status" value="1"/>
</dbReference>
<feature type="transmembrane region" description="Helical" evidence="1">
    <location>
        <begin position="178"/>
        <end position="199"/>
    </location>
</feature>
<evidence type="ECO:0000313" key="4">
    <source>
        <dbReference type="EMBL" id="OFE12194.1"/>
    </source>
</evidence>
<gene>
    <name evidence="4" type="ORF">PHACT_02810</name>
</gene>
<dbReference type="InterPro" id="IPR000014">
    <property type="entry name" value="PAS"/>
</dbReference>
<dbReference type="AlphaFoldDB" id="A0A1E8CIG2"/>
<evidence type="ECO:0000259" key="3">
    <source>
        <dbReference type="Pfam" id="PF16927"/>
    </source>
</evidence>
<keyword evidence="1" id="KW-1133">Transmembrane helix</keyword>
<dbReference type="InterPro" id="IPR035965">
    <property type="entry name" value="PAS-like_dom_sf"/>
</dbReference>
<evidence type="ECO:0000256" key="1">
    <source>
        <dbReference type="SAM" id="Phobius"/>
    </source>
</evidence>
<dbReference type="STRING" id="1524254.PHACT_02810"/>
<feature type="domain" description="Histidine kinase N-terminal 7TM region" evidence="3">
    <location>
        <begin position="12"/>
        <end position="235"/>
    </location>
</feature>
<dbReference type="InterPro" id="IPR031621">
    <property type="entry name" value="HisKA_7TM"/>
</dbReference>
<dbReference type="Pfam" id="PF16927">
    <property type="entry name" value="HisKA_7TM"/>
    <property type="match status" value="1"/>
</dbReference>
<accession>A0A1E8CIG2</accession>
<dbReference type="Proteomes" id="UP000175669">
    <property type="component" value="Unassembled WGS sequence"/>
</dbReference>
<proteinExistence type="predicted"/>
<name>A0A1E8CIG2_9GAMM</name>
<feature type="transmembrane region" description="Helical" evidence="1">
    <location>
        <begin position="211"/>
        <end position="231"/>
    </location>
</feature>
<feature type="transmembrane region" description="Helical" evidence="1">
    <location>
        <begin position="145"/>
        <end position="166"/>
    </location>
</feature>
<evidence type="ECO:0000259" key="2">
    <source>
        <dbReference type="Pfam" id="PF13188"/>
    </source>
</evidence>
<protein>
    <recommendedName>
        <fullName evidence="6">PAS domain-containing protein</fullName>
    </recommendedName>
</protein>
<dbReference type="SUPFAM" id="SSF55785">
    <property type="entry name" value="PYP-like sensor domain (PAS domain)"/>
    <property type="match status" value="1"/>
</dbReference>
<feature type="transmembrane region" description="Helical" evidence="1">
    <location>
        <begin position="6"/>
        <end position="25"/>
    </location>
</feature>